<feature type="compositionally biased region" description="Polar residues" evidence="15">
    <location>
        <begin position="1"/>
        <end position="18"/>
    </location>
</feature>
<name>A0A9D1L5P1_9ACTN</name>
<dbReference type="GO" id="GO:0007059">
    <property type="term" value="P:chromosome segregation"/>
    <property type="evidence" value="ECO:0007669"/>
    <property type="project" value="UniProtKB-KW"/>
</dbReference>
<dbReference type="InterPro" id="IPR036390">
    <property type="entry name" value="WH_DNA-bd_sf"/>
</dbReference>
<feature type="compositionally biased region" description="Low complexity" evidence="15">
    <location>
        <begin position="331"/>
        <end position="346"/>
    </location>
</feature>
<evidence type="ECO:0000256" key="16">
    <source>
        <dbReference type="SAM" id="Phobius"/>
    </source>
</evidence>
<evidence type="ECO:0000256" key="1">
    <source>
        <dbReference type="ARBA" id="ARBA00004651"/>
    </source>
</evidence>
<dbReference type="GO" id="GO:0051301">
    <property type="term" value="P:cell division"/>
    <property type="evidence" value="ECO:0007669"/>
    <property type="project" value="UniProtKB-KW"/>
</dbReference>
<feature type="region of interest" description="Disordered" evidence="15">
    <location>
        <begin position="210"/>
        <end position="297"/>
    </location>
</feature>
<dbReference type="InterPro" id="IPR036259">
    <property type="entry name" value="MFS_trans_sf"/>
</dbReference>
<dbReference type="InterPro" id="IPR018541">
    <property type="entry name" value="Ftsk_gamma"/>
</dbReference>
<feature type="region of interest" description="Disordered" evidence="15">
    <location>
        <begin position="1"/>
        <end position="25"/>
    </location>
</feature>
<dbReference type="CDD" id="cd01127">
    <property type="entry name" value="TrwB_TraG_TraD_VirD4"/>
    <property type="match status" value="1"/>
</dbReference>
<dbReference type="Proteomes" id="UP000824078">
    <property type="component" value="Unassembled WGS sequence"/>
</dbReference>
<reference evidence="18" key="2">
    <citation type="journal article" date="2021" name="PeerJ">
        <title>Extensive microbial diversity within the chicken gut microbiome revealed by metagenomics and culture.</title>
        <authorList>
            <person name="Gilroy R."/>
            <person name="Ravi A."/>
            <person name="Getino M."/>
            <person name="Pursley I."/>
            <person name="Horton D.L."/>
            <person name="Alikhan N.F."/>
            <person name="Baker D."/>
            <person name="Gharbi K."/>
            <person name="Hall N."/>
            <person name="Watson M."/>
            <person name="Adriaenssens E.M."/>
            <person name="Foster-Nyarko E."/>
            <person name="Jarju S."/>
            <person name="Secka A."/>
            <person name="Antonio M."/>
            <person name="Oren A."/>
            <person name="Chaudhuri R.R."/>
            <person name="La Ragione R."/>
            <person name="Hildebrand F."/>
            <person name="Pallen M.J."/>
        </authorList>
    </citation>
    <scope>NUCLEOTIDE SEQUENCE</scope>
    <source>
        <strain evidence="18">ChiHjej12B11-29160</strain>
    </source>
</reference>
<keyword evidence="8 14" id="KW-0067">ATP-binding</keyword>
<dbReference type="AlphaFoldDB" id="A0A9D1L5P1"/>
<keyword evidence="12" id="KW-0131">Cell cycle</keyword>
<evidence type="ECO:0000256" key="2">
    <source>
        <dbReference type="ARBA" id="ARBA00006474"/>
    </source>
</evidence>
<sequence>MAAKRTSNAARSKQSKNTGAKGRAASAGRAARQSYATGLSNDIAGVLLAVIAVAMGFALASPTGAPVTHALAQGLSLGFGAGAVLVPVALFVFALTFFAPTGGFVSSRVALGLAIVVMAVLAMLSCLVPSAETVPNVVLSESVAMHAGGFVGGGIAWLLLTLLGRPVTLVVLVGLILTGIVVCGFSVSDAVLHFKLRLEDGRERRAAQRELREMQAASDEEDVVRQPARRARQTQQEMPTSFLGARKTSVLRRPSETDKTRVLAHDDRQDESGPLQTEIEAQEESQISPGEQMPLDNGAVVPAFLSNRVASTASDTKAKSAPKTKRKTKKQPTSSQSLPQSAPASAPEDDSLPPATMLQVNPDSASSAATSEQLTTTAQKLQDTLEEFGLTSRVVGWVSGPSVTTFKIEMGEGERVNKITNLQDDIALSLAAKSVRIFAPIPGTSLVGIEIPNATTQPVYLGDVLPYVTGGPLEAAFGRDSEGNPVVVDIASLPHLLVAGTTGSGKSVLLNSVVMTMLMRATPEDLRLIMVDPKRVEFTFYAGLPHLYVPVVTEPRQAASALQWSVTEMERRLKVFEHYKVRDIRSFNHQLEDGKLADMENPPKHMPYFVIVIDELSDLMMVAGKDVEASIVRIAQLGRAAGIHLIVATQRPSADVVTGLIKANIDNRVALSVDNSLNSRIILDQTGAERLLGKGDMLYKLRGRRPQRAQACYVSEREVESVVAYIKERHEADYHEDILSAVTPGHPGSTHEAAEDDDPLLWEAAQIVVDSQLGSTSGLQRRLKVGYARAGRIMDMLEHKGIVGPPDGSKPREVLIDADGLEELRAADAAYREVD</sequence>
<evidence type="ECO:0000256" key="10">
    <source>
        <dbReference type="ARBA" id="ARBA00023125"/>
    </source>
</evidence>
<dbReference type="Pfam" id="PF17854">
    <property type="entry name" value="FtsK_alpha"/>
    <property type="match status" value="1"/>
</dbReference>
<feature type="transmembrane region" description="Helical" evidence="16">
    <location>
        <begin position="143"/>
        <end position="160"/>
    </location>
</feature>
<accession>A0A9D1L5P1</accession>
<comment type="similarity">
    <text evidence="2">Belongs to the FtsK/SpoIIIE/SftA family.</text>
</comment>
<feature type="transmembrane region" description="Helical" evidence="16">
    <location>
        <begin position="79"/>
        <end position="98"/>
    </location>
</feature>
<dbReference type="PANTHER" id="PTHR22683:SF41">
    <property type="entry name" value="DNA TRANSLOCASE FTSK"/>
    <property type="match status" value="1"/>
</dbReference>
<evidence type="ECO:0000259" key="17">
    <source>
        <dbReference type="PROSITE" id="PS50901"/>
    </source>
</evidence>
<comment type="subcellular location">
    <subcellularLocation>
        <location evidence="1">Cell membrane</location>
        <topology evidence="1">Multi-pass membrane protein</topology>
    </subcellularLocation>
</comment>
<keyword evidence="9 16" id="KW-1133">Transmembrane helix</keyword>
<keyword evidence="4" id="KW-0132">Cell division</keyword>
<feature type="transmembrane region" description="Helical" evidence="16">
    <location>
        <begin position="167"/>
        <end position="187"/>
    </location>
</feature>
<dbReference type="Gene3D" id="1.10.10.10">
    <property type="entry name" value="Winged helix-like DNA-binding domain superfamily/Winged helix DNA-binding domain"/>
    <property type="match status" value="1"/>
</dbReference>
<organism evidence="18 19">
    <name type="scientific">Candidatus Coprovicinus avistercoris</name>
    <dbReference type="NCBI Taxonomy" id="2840754"/>
    <lineage>
        <taxon>Bacteria</taxon>
        <taxon>Bacillati</taxon>
        <taxon>Actinomycetota</taxon>
        <taxon>Coriobacteriia</taxon>
        <taxon>Coriobacteriales</taxon>
        <taxon>Coriobacteriaceae</taxon>
        <taxon>Coriobacteriaceae incertae sedis</taxon>
        <taxon>Candidatus Coprovicinus</taxon>
    </lineage>
</organism>
<dbReference type="GO" id="GO:0005524">
    <property type="term" value="F:ATP binding"/>
    <property type="evidence" value="ECO:0007669"/>
    <property type="project" value="UniProtKB-UniRule"/>
</dbReference>
<dbReference type="InterPro" id="IPR050206">
    <property type="entry name" value="FtsK/SpoIIIE/SftA"/>
</dbReference>
<dbReference type="Pfam" id="PF09397">
    <property type="entry name" value="FtsK_gamma"/>
    <property type="match status" value="1"/>
</dbReference>
<comment type="function">
    <text evidence="13">Essential cell division protein that coordinates cell division and chromosome segregation. The N-terminus is involved in assembly of the cell-division machinery. The C-terminus functions as a DNA motor that moves dsDNA in an ATP-dependent manner towards the dif recombination site, which is located within the replication terminus region. Required for activation of the Xer recombinase, allowing activation of chromosome unlinking by recombination.</text>
</comment>
<evidence type="ECO:0000256" key="6">
    <source>
        <dbReference type="ARBA" id="ARBA00022741"/>
    </source>
</evidence>
<feature type="compositionally biased region" description="Polar residues" evidence="15">
    <location>
        <begin position="358"/>
        <end position="377"/>
    </location>
</feature>
<keyword evidence="3" id="KW-1003">Cell membrane</keyword>
<dbReference type="SUPFAM" id="SSF52540">
    <property type="entry name" value="P-loop containing nucleoside triphosphate hydrolases"/>
    <property type="match status" value="1"/>
</dbReference>
<evidence type="ECO:0000256" key="9">
    <source>
        <dbReference type="ARBA" id="ARBA00022989"/>
    </source>
</evidence>
<keyword evidence="10" id="KW-0238">DNA-binding</keyword>
<feature type="transmembrane region" description="Helical" evidence="16">
    <location>
        <begin position="110"/>
        <end position="131"/>
    </location>
</feature>
<evidence type="ECO:0000256" key="12">
    <source>
        <dbReference type="ARBA" id="ARBA00023306"/>
    </source>
</evidence>
<evidence type="ECO:0000256" key="3">
    <source>
        <dbReference type="ARBA" id="ARBA00022475"/>
    </source>
</evidence>
<evidence type="ECO:0000256" key="15">
    <source>
        <dbReference type="SAM" id="MobiDB-lite"/>
    </source>
</evidence>
<dbReference type="InterPro" id="IPR025199">
    <property type="entry name" value="FtsK_4TM"/>
</dbReference>
<dbReference type="Gene3D" id="3.40.50.300">
    <property type="entry name" value="P-loop containing nucleotide triphosphate hydrolases"/>
    <property type="match status" value="1"/>
</dbReference>
<keyword evidence="5 16" id="KW-0812">Transmembrane</keyword>
<feature type="domain" description="FtsK" evidence="17">
    <location>
        <begin position="483"/>
        <end position="680"/>
    </location>
</feature>
<dbReference type="GO" id="GO:0005886">
    <property type="term" value="C:plasma membrane"/>
    <property type="evidence" value="ECO:0007669"/>
    <property type="project" value="UniProtKB-SubCell"/>
</dbReference>
<dbReference type="InterPro" id="IPR041027">
    <property type="entry name" value="FtsK_alpha"/>
</dbReference>
<proteinExistence type="inferred from homology"/>
<evidence type="ECO:0000256" key="14">
    <source>
        <dbReference type="PROSITE-ProRule" id="PRU00289"/>
    </source>
</evidence>
<reference evidence="18" key="1">
    <citation type="submission" date="2020-10" db="EMBL/GenBank/DDBJ databases">
        <authorList>
            <person name="Gilroy R."/>
        </authorList>
    </citation>
    <scope>NUCLEOTIDE SEQUENCE</scope>
    <source>
        <strain evidence="18">ChiHjej12B11-29160</strain>
    </source>
</reference>
<evidence type="ECO:0000256" key="5">
    <source>
        <dbReference type="ARBA" id="ARBA00022692"/>
    </source>
</evidence>
<feature type="binding site" evidence="14">
    <location>
        <begin position="500"/>
        <end position="507"/>
    </location>
    <ligand>
        <name>ATP</name>
        <dbReference type="ChEBI" id="CHEBI:30616"/>
    </ligand>
</feature>
<evidence type="ECO:0000256" key="13">
    <source>
        <dbReference type="ARBA" id="ARBA00024986"/>
    </source>
</evidence>
<evidence type="ECO:0000256" key="4">
    <source>
        <dbReference type="ARBA" id="ARBA00022618"/>
    </source>
</evidence>
<feature type="region of interest" description="Disordered" evidence="15">
    <location>
        <begin position="311"/>
        <end position="377"/>
    </location>
</feature>
<dbReference type="SUPFAM" id="SSF103473">
    <property type="entry name" value="MFS general substrate transporter"/>
    <property type="match status" value="1"/>
</dbReference>
<evidence type="ECO:0000256" key="11">
    <source>
        <dbReference type="ARBA" id="ARBA00023136"/>
    </source>
</evidence>
<dbReference type="InterPro" id="IPR036388">
    <property type="entry name" value="WH-like_DNA-bd_sf"/>
</dbReference>
<dbReference type="InterPro" id="IPR002543">
    <property type="entry name" value="FtsK_dom"/>
</dbReference>
<feature type="compositionally biased region" description="Basic residues" evidence="15">
    <location>
        <begin position="320"/>
        <end position="330"/>
    </location>
</feature>
<dbReference type="PANTHER" id="PTHR22683">
    <property type="entry name" value="SPORULATION PROTEIN RELATED"/>
    <property type="match status" value="1"/>
</dbReference>
<protein>
    <submittedName>
        <fullName evidence="18">DNA translocase FtsK</fullName>
    </submittedName>
</protein>
<dbReference type="Gene3D" id="3.30.980.40">
    <property type="match status" value="1"/>
</dbReference>
<dbReference type="GO" id="GO:0003677">
    <property type="term" value="F:DNA binding"/>
    <property type="evidence" value="ECO:0007669"/>
    <property type="project" value="UniProtKB-KW"/>
</dbReference>
<dbReference type="SUPFAM" id="SSF46785">
    <property type="entry name" value="Winged helix' DNA-binding domain"/>
    <property type="match status" value="1"/>
</dbReference>
<dbReference type="Pfam" id="PF13491">
    <property type="entry name" value="FtsK_4TM"/>
    <property type="match status" value="1"/>
</dbReference>
<feature type="compositionally biased region" description="Basic and acidic residues" evidence="15">
    <location>
        <begin position="253"/>
        <end position="271"/>
    </location>
</feature>
<evidence type="ECO:0000256" key="8">
    <source>
        <dbReference type="ARBA" id="ARBA00022840"/>
    </source>
</evidence>
<dbReference type="PROSITE" id="PS50901">
    <property type="entry name" value="FTSK"/>
    <property type="match status" value="1"/>
</dbReference>
<keyword evidence="11 16" id="KW-0472">Membrane</keyword>
<dbReference type="EMBL" id="DVMQ01000015">
    <property type="protein sequence ID" value="HIU24218.1"/>
    <property type="molecule type" value="Genomic_DNA"/>
</dbReference>
<comment type="caution">
    <text evidence="18">The sequence shown here is derived from an EMBL/GenBank/DDBJ whole genome shotgun (WGS) entry which is preliminary data.</text>
</comment>
<keyword evidence="7" id="KW-0159">Chromosome partition</keyword>
<keyword evidence="6 14" id="KW-0547">Nucleotide-binding</keyword>
<dbReference type="Pfam" id="PF01580">
    <property type="entry name" value="FtsK_SpoIIIE"/>
    <property type="match status" value="1"/>
</dbReference>
<feature type="transmembrane region" description="Helical" evidence="16">
    <location>
        <begin position="39"/>
        <end position="59"/>
    </location>
</feature>
<dbReference type="InterPro" id="IPR027417">
    <property type="entry name" value="P-loop_NTPase"/>
</dbReference>
<evidence type="ECO:0000313" key="19">
    <source>
        <dbReference type="Proteomes" id="UP000824078"/>
    </source>
</evidence>
<evidence type="ECO:0000256" key="7">
    <source>
        <dbReference type="ARBA" id="ARBA00022829"/>
    </source>
</evidence>
<evidence type="ECO:0000313" key="18">
    <source>
        <dbReference type="EMBL" id="HIU24218.1"/>
    </source>
</evidence>
<dbReference type="SMART" id="SM00843">
    <property type="entry name" value="Ftsk_gamma"/>
    <property type="match status" value="1"/>
</dbReference>
<gene>
    <name evidence="18" type="ORF">IAD17_04795</name>
</gene>